<dbReference type="HOGENOM" id="CLU_2723425_0_0_1"/>
<protein>
    <submittedName>
        <fullName evidence="1">Uncharacterized protein</fullName>
    </submittedName>
</protein>
<gene>
    <name evidence="1" type="ORF">PTRG_10692</name>
</gene>
<evidence type="ECO:0000313" key="2">
    <source>
        <dbReference type="Proteomes" id="UP000001471"/>
    </source>
</evidence>
<reference evidence="2" key="1">
    <citation type="journal article" date="2013" name="G3 (Bethesda)">
        <title>Comparative genomics of a plant-pathogenic fungus, Pyrenophora tritici-repentis, reveals transduplication and the impact of repeat elements on pathogenicity and population divergence.</title>
        <authorList>
            <person name="Manning V.A."/>
            <person name="Pandelova I."/>
            <person name="Dhillon B."/>
            <person name="Wilhelm L.J."/>
            <person name="Goodwin S.B."/>
            <person name="Berlin A.M."/>
            <person name="Figueroa M."/>
            <person name="Freitag M."/>
            <person name="Hane J.K."/>
            <person name="Henrissat B."/>
            <person name="Holman W.H."/>
            <person name="Kodira C.D."/>
            <person name="Martin J."/>
            <person name="Oliver R.P."/>
            <person name="Robbertse B."/>
            <person name="Schackwitz W."/>
            <person name="Schwartz D.C."/>
            <person name="Spatafora J.W."/>
            <person name="Turgeon B.G."/>
            <person name="Yandava C."/>
            <person name="Young S."/>
            <person name="Zhou S."/>
            <person name="Zeng Q."/>
            <person name="Grigoriev I.V."/>
            <person name="Ma L.-J."/>
            <person name="Ciuffetti L.M."/>
        </authorList>
    </citation>
    <scope>NUCLEOTIDE SEQUENCE [LARGE SCALE GENOMIC DNA]</scope>
    <source>
        <strain evidence="2">Pt-1C-BFP</strain>
    </source>
</reference>
<dbReference type="InParanoid" id="B2WL32"/>
<sequence length="72" mass="7813">MSQGLPTARSHCLTPFGAATEAHPAADDMMPGVWPGHANALTVARPSDRPLDAFAPELDPSSFPPRSWLRFW</sequence>
<evidence type="ECO:0000313" key="1">
    <source>
        <dbReference type="EMBL" id="EDU43742.1"/>
    </source>
</evidence>
<dbReference type="EMBL" id="DS231628">
    <property type="protein sequence ID" value="EDU43742.1"/>
    <property type="molecule type" value="Genomic_DNA"/>
</dbReference>
<dbReference type="AlphaFoldDB" id="B2WL32"/>
<organism evidence="1 2">
    <name type="scientific">Pyrenophora tritici-repentis (strain Pt-1C-BFP)</name>
    <name type="common">Wheat tan spot fungus</name>
    <name type="synonym">Drechslera tritici-repentis</name>
    <dbReference type="NCBI Taxonomy" id="426418"/>
    <lineage>
        <taxon>Eukaryota</taxon>
        <taxon>Fungi</taxon>
        <taxon>Dikarya</taxon>
        <taxon>Ascomycota</taxon>
        <taxon>Pezizomycotina</taxon>
        <taxon>Dothideomycetes</taxon>
        <taxon>Pleosporomycetidae</taxon>
        <taxon>Pleosporales</taxon>
        <taxon>Pleosporineae</taxon>
        <taxon>Pleosporaceae</taxon>
        <taxon>Pyrenophora</taxon>
    </lineage>
</organism>
<proteinExistence type="predicted"/>
<dbReference type="Proteomes" id="UP000001471">
    <property type="component" value="Unassembled WGS sequence"/>
</dbReference>
<accession>B2WL32</accession>
<name>B2WL32_PYRTR</name>